<dbReference type="GO" id="GO:0006310">
    <property type="term" value="P:DNA recombination"/>
    <property type="evidence" value="ECO:0007669"/>
    <property type="project" value="UniProtKB-KW"/>
</dbReference>
<dbReference type="AlphaFoldDB" id="Q6IMM7"/>
<name>Q6IMM7_LYTVA</name>
<dbReference type="Gene3D" id="1.10.443.10">
    <property type="entry name" value="Intergrase catalytic core"/>
    <property type="match status" value="1"/>
</dbReference>
<sequence>CTISISDAEVPCVSTGGRPGGRGGSSPSLEELAIERSRLLMASRAARTHTTYSIALGAYVKFCKVYGYDPQLPPNVEWVAQFISYLSFMGYAGSTIQTYISGLAFYMSSSGLKDVTKSFVITRLIEGCRRSTLRRDARHPITLSVLNRMLAYLRHVCGSHYDVLMYSAAFSVAFYGLLRVSELTVESRHRCESILQHTDVRVTGDAPHRRVELFLRKSKTDQRGNGCTISIPELGTVSCPVMAVIRYLEIRPKNGGAFFCSYGALPLTRREFGNMIKRCLTYGDMPAAMFSSHSFRIGAATTAAMAGCSDEEIQRMGRWVSSAHRRYIRLDMVK</sequence>
<dbReference type="SUPFAM" id="SSF47823">
    <property type="entry name" value="lambda integrase-like, N-terminal domain"/>
    <property type="match status" value="1"/>
</dbReference>
<accession>Q6IMM7</accession>
<dbReference type="PANTHER" id="PTHR34605">
    <property type="entry name" value="PHAGE_INTEGRASE DOMAIN-CONTAINING PROTEIN"/>
    <property type="match status" value="1"/>
</dbReference>
<evidence type="ECO:0000256" key="1">
    <source>
        <dbReference type="ARBA" id="ARBA00023125"/>
    </source>
</evidence>
<evidence type="ECO:0000256" key="2">
    <source>
        <dbReference type="ARBA" id="ARBA00023172"/>
    </source>
</evidence>
<reference evidence="3" key="2">
    <citation type="submission" date="2004-04" db="EMBL/GenBank/DDBJ databases">
        <authorList>
            <person name="Goodwin T.J.D."/>
            <person name="Poulter R.T.M."/>
        </authorList>
    </citation>
    <scope>NUCLEOTIDE SEQUENCE</scope>
</reference>
<dbReference type="PANTHER" id="PTHR34605:SF3">
    <property type="entry name" value="P CELL-TYPE AGGLUTINATION PROTEIN MAP4-LIKE-RELATED"/>
    <property type="match status" value="1"/>
</dbReference>
<dbReference type="GO" id="GO:0015074">
    <property type="term" value="P:DNA integration"/>
    <property type="evidence" value="ECO:0007669"/>
    <property type="project" value="InterPro"/>
</dbReference>
<reference evidence="3" key="1">
    <citation type="journal article" date="2004" name="Mol. Biol. Evol.">
        <title>A new group of tyrosine recombinase-encoding retrotransposons.</title>
        <authorList>
            <person name="Goodwin T.J."/>
            <person name="Poulter R.T."/>
        </authorList>
    </citation>
    <scope>NUCLEOTIDE SEQUENCE</scope>
</reference>
<dbReference type="Gene3D" id="1.10.150.130">
    <property type="match status" value="1"/>
</dbReference>
<dbReference type="InterPro" id="IPR011010">
    <property type="entry name" value="DNA_brk_join_enz"/>
</dbReference>
<protein>
    <submittedName>
        <fullName evidence="3">Putative tyrosine recombinase</fullName>
    </submittedName>
</protein>
<dbReference type="EMBL" id="BK001253">
    <property type="protein sequence ID" value="DAA01768.3"/>
    <property type="molecule type" value="Genomic_DNA"/>
</dbReference>
<dbReference type="InterPro" id="IPR052925">
    <property type="entry name" value="Phage_Integrase-like_Recomb"/>
</dbReference>
<dbReference type="OrthoDB" id="415455at2759"/>
<dbReference type="InterPro" id="IPR013762">
    <property type="entry name" value="Integrase-like_cat_sf"/>
</dbReference>
<keyword evidence="1" id="KW-0238">DNA-binding</keyword>
<dbReference type="GO" id="GO:0003677">
    <property type="term" value="F:DNA binding"/>
    <property type="evidence" value="ECO:0007669"/>
    <property type="project" value="UniProtKB-KW"/>
</dbReference>
<evidence type="ECO:0000313" key="3">
    <source>
        <dbReference type="EMBL" id="DAA01768.3"/>
    </source>
</evidence>
<keyword evidence="2" id="KW-0233">DNA recombination</keyword>
<dbReference type="SUPFAM" id="SSF56349">
    <property type="entry name" value="DNA breaking-rejoining enzymes"/>
    <property type="match status" value="1"/>
</dbReference>
<feature type="non-terminal residue" evidence="3">
    <location>
        <position position="1"/>
    </location>
</feature>
<organism evidence="3">
    <name type="scientific">Lytechinus variegatus</name>
    <name type="common">Green sea urchin</name>
    <name type="synonym">Echinus variegatus</name>
    <dbReference type="NCBI Taxonomy" id="7654"/>
    <lineage>
        <taxon>Eukaryota</taxon>
        <taxon>Metazoa</taxon>
        <taxon>Echinodermata</taxon>
        <taxon>Eleutherozoa</taxon>
        <taxon>Echinozoa</taxon>
        <taxon>Echinoidea</taxon>
        <taxon>Euechinoidea</taxon>
        <taxon>Echinacea</taxon>
        <taxon>Temnopleuroida</taxon>
        <taxon>Toxopneustidae</taxon>
        <taxon>Lytechinus</taxon>
    </lineage>
</organism>
<dbReference type="InterPro" id="IPR010998">
    <property type="entry name" value="Integrase_recombinase_N"/>
</dbReference>
<proteinExistence type="predicted"/>